<organism evidence="1 2">
    <name type="scientific">Ditylenchus dipsaci</name>
    <dbReference type="NCBI Taxonomy" id="166011"/>
    <lineage>
        <taxon>Eukaryota</taxon>
        <taxon>Metazoa</taxon>
        <taxon>Ecdysozoa</taxon>
        <taxon>Nematoda</taxon>
        <taxon>Chromadorea</taxon>
        <taxon>Rhabditida</taxon>
        <taxon>Tylenchina</taxon>
        <taxon>Tylenchomorpha</taxon>
        <taxon>Sphaerularioidea</taxon>
        <taxon>Anguinidae</taxon>
        <taxon>Anguininae</taxon>
        <taxon>Ditylenchus</taxon>
    </lineage>
</organism>
<name>A0A915ESD1_9BILA</name>
<reference evidence="2" key="1">
    <citation type="submission" date="2022-11" db="UniProtKB">
        <authorList>
            <consortium name="WormBaseParasite"/>
        </authorList>
    </citation>
    <scope>IDENTIFICATION</scope>
</reference>
<accession>A0A915ESD1</accession>
<keyword evidence="1" id="KW-1185">Reference proteome</keyword>
<dbReference type="AlphaFoldDB" id="A0A915ESD1"/>
<evidence type="ECO:0000313" key="2">
    <source>
        <dbReference type="WBParaSite" id="jg8439"/>
    </source>
</evidence>
<proteinExistence type="predicted"/>
<sequence length="106" mass="11529">MDHIAKVDIRRSDLLAFADGIERGSVSTCFVEKKTPSCYLATDILECPASGISNTNELLSEEVDVLAPEICLNTDSILGRHVASHWLVYVGVISGLHYVISAHQAM</sequence>
<dbReference type="Proteomes" id="UP000887574">
    <property type="component" value="Unplaced"/>
</dbReference>
<evidence type="ECO:0000313" key="1">
    <source>
        <dbReference type="Proteomes" id="UP000887574"/>
    </source>
</evidence>
<protein>
    <submittedName>
        <fullName evidence="2">Uncharacterized protein</fullName>
    </submittedName>
</protein>
<dbReference type="WBParaSite" id="jg8439">
    <property type="protein sequence ID" value="jg8439"/>
    <property type="gene ID" value="jg8439"/>
</dbReference>